<organism evidence="11 12">
    <name type="scientific">Vibrio marisflavi CECT 7928</name>
    <dbReference type="NCBI Taxonomy" id="634439"/>
    <lineage>
        <taxon>Bacteria</taxon>
        <taxon>Pseudomonadati</taxon>
        <taxon>Pseudomonadota</taxon>
        <taxon>Gammaproteobacteria</taxon>
        <taxon>Vibrionales</taxon>
        <taxon>Vibrionaceae</taxon>
        <taxon>Vibrio</taxon>
    </lineage>
</organism>
<feature type="transmembrane region" description="Helical" evidence="9">
    <location>
        <begin position="122"/>
        <end position="149"/>
    </location>
</feature>
<evidence type="ECO:0000256" key="5">
    <source>
        <dbReference type="ARBA" id="ARBA00022692"/>
    </source>
</evidence>
<comment type="similarity">
    <text evidence="2 9">Belongs to the CN hydrolase family. Apolipoprotein N-acyltransferase subfamily.</text>
</comment>
<dbReference type="NCBIfam" id="TIGR00546">
    <property type="entry name" value="lnt"/>
    <property type="match status" value="1"/>
</dbReference>
<dbReference type="Pfam" id="PF00795">
    <property type="entry name" value="CN_hydrolase"/>
    <property type="match status" value="1"/>
</dbReference>
<comment type="pathway">
    <text evidence="9">Protein modification; lipoprotein biosynthesis (N-acyl transfer).</text>
</comment>
<dbReference type="RefSeq" id="WP_237361155.1">
    <property type="nucleotide sequence ID" value="NZ_CAKLDM010000002.1"/>
</dbReference>
<evidence type="ECO:0000256" key="4">
    <source>
        <dbReference type="ARBA" id="ARBA00022679"/>
    </source>
</evidence>
<name>A0ABN8E366_9VIBR</name>
<reference evidence="11" key="1">
    <citation type="submission" date="2021-11" db="EMBL/GenBank/DDBJ databases">
        <authorList>
            <person name="Rodrigo-Torres L."/>
            <person name="Arahal R. D."/>
            <person name="Lucena T."/>
        </authorList>
    </citation>
    <scope>NUCLEOTIDE SEQUENCE</scope>
    <source>
        <strain evidence="11">CECT 7928</strain>
    </source>
</reference>
<comment type="caution">
    <text evidence="11">The sequence shown here is derived from an EMBL/GenBank/DDBJ whole genome shotgun (WGS) entry which is preliminary data.</text>
</comment>
<protein>
    <recommendedName>
        <fullName evidence="9">Apolipoprotein N-acyltransferase</fullName>
        <shortName evidence="9">ALP N-acyltransferase</shortName>
        <ecNumber evidence="9">2.3.1.269</ecNumber>
    </recommendedName>
</protein>
<keyword evidence="6 9" id="KW-1133">Transmembrane helix</keyword>
<evidence type="ECO:0000313" key="12">
    <source>
        <dbReference type="Proteomes" id="UP000838748"/>
    </source>
</evidence>
<keyword evidence="5 9" id="KW-0812">Transmembrane</keyword>
<dbReference type="Proteomes" id="UP000838748">
    <property type="component" value="Unassembled WGS sequence"/>
</dbReference>
<feature type="transmembrane region" description="Helical" evidence="9">
    <location>
        <begin position="478"/>
        <end position="500"/>
    </location>
</feature>
<keyword evidence="4 9" id="KW-0808">Transferase</keyword>
<dbReference type="InterPro" id="IPR045378">
    <property type="entry name" value="LNT_N"/>
</dbReference>
<dbReference type="Pfam" id="PF20154">
    <property type="entry name" value="LNT_N"/>
    <property type="match status" value="1"/>
</dbReference>
<dbReference type="PANTHER" id="PTHR38686:SF1">
    <property type="entry name" value="APOLIPOPROTEIN N-ACYLTRANSFERASE"/>
    <property type="match status" value="1"/>
</dbReference>
<evidence type="ECO:0000256" key="1">
    <source>
        <dbReference type="ARBA" id="ARBA00004651"/>
    </source>
</evidence>
<dbReference type="InterPro" id="IPR036526">
    <property type="entry name" value="C-N_Hydrolase_sf"/>
</dbReference>
<feature type="transmembrane region" description="Helical" evidence="9">
    <location>
        <begin position="59"/>
        <end position="83"/>
    </location>
</feature>
<feature type="transmembrane region" description="Helical" evidence="9">
    <location>
        <begin position="190"/>
        <end position="206"/>
    </location>
</feature>
<dbReference type="EMBL" id="CAKLDM010000002">
    <property type="protein sequence ID" value="CAH0538998.1"/>
    <property type="molecule type" value="Genomic_DNA"/>
</dbReference>
<dbReference type="InterPro" id="IPR004563">
    <property type="entry name" value="Apolipo_AcylTrfase"/>
</dbReference>
<comment type="function">
    <text evidence="9">Catalyzes the phospholipid dependent N-acylation of the N-terminal cysteine of apolipoprotein, the last step in lipoprotein maturation.</text>
</comment>
<evidence type="ECO:0000256" key="7">
    <source>
        <dbReference type="ARBA" id="ARBA00023136"/>
    </source>
</evidence>
<keyword evidence="12" id="KW-1185">Reference proteome</keyword>
<feature type="transmembrane region" description="Helical" evidence="9">
    <location>
        <begin position="30"/>
        <end position="47"/>
    </location>
</feature>
<dbReference type="CDD" id="cd07571">
    <property type="entry name" value="ALP_N-acyl_transferase"/>
    <property type="match status" value="1"/>
</dbReference>
<gene>
    <name evidence="9 11" type="primary">lnt</name>
    <name evidence="11" type="ORF">VMF7928_01828</name>
</gene>
<keyword evidence="7 9" id="KW-0472">Membrane</keyword>
<evidence type="ECO:0000256" key="9">
    <source>
        <dbReference type="HAMAP-Rule" id="MF_01148"/>
    </source>
</evidence>
<keyword evidence="8 9" id="KW-0012">Acyltransferase</keyword>
<evidence type="ECO:0000256" key="3">
    <source>
        <dbReference type="ARBA" id="ARBA00022475"/>
    </source>
</evidence>
<accession>A0ABN8E366</accession>
<feature type="domain" description="CN hydrolase" evidence="10">
    <location>
        <begin position="225"/>
        <end position="471"/>
    </location>
</feature>
<sequence length="507" mass="56645">MIKKFALRLVRPLMAALVGASTTLAFAPYDIWPIAFISPILLILLLHKQSSKQALAIGYFWGLGQFTTGVSWVYVSIATFGGMPLAANLFLMGLLIAYLAIYSGLFAWSLNKFFPAITLSRFLLAVPALWLVTDWLRGWVLTGFSWLWLGYSQINSPLASYAPIGGVEMITLAILICSGATSLAILKKQWNLLLIPFVVIGLGYGLKNVNWVTPAPSTTTNFALIQGDIAQASKWQPDNRWPIIDKYTSLTEKSWGSDIVIWSEAAIPALEYEVTPFLKGLDEAVRKHDSALITGVINRTESGNFYNSILAIGKTPYGPYNYDPAKRYHKHHLLPFGEYVPFESLLRPLAPFFDLPMSSFSPGAYIQPNIVAKGRYFAPALCYEILFGNQVRQNVTRKTDFILTMSNDAWFGHSIGPLQHMQIAQMRALELGKPLIRSTNNGVTAVTNYKGQIIAKLPSFEVGVLKVKVASTKGETPYWYVGSYPLYIWAALCLVLSIWWQRKRRHQ</sequence>
<comment type="subcellular location">
    <subcellularLocation>
        <location evidence="1 9">Cell membrane</location>
        <topology evidence="1 9">Multi-pass membrane protein</topology>
    </subcellularLocation>
</comment>
<feature type="transmembrane region" description="Helical" evidence="9">
    <location>
        <begin position="161"/>
        <end position="183"/>
    </location>
</feature>
<evidence type="ECO:0000259" key="10">
    <source>
        <dbReference type="PROSITE" id="PS50263"/>
    </source>
</evidence>
<dbReference type="HAMAP" id="MF_01148">
    <property type="entry name" value="Lnt"/>
    <property type="match status" value="1"/>
</dbReference>
<feature type="transmembrane region" description="Helical" evidence="9">
    <location>
        <begin position="89"/>
        <end position="110"/>
    </location>
</feature>
<evidence type="ECO:0000313" key="11">
    <source>
        <dbReference type="EMBL" id="CAH0538998.1"/>
    </source>
</evidence>
<evidence type="ECO:0000256" key="2">
    <source>
        <dbReference type="ARBA" id="ARBA00010065"/>
    </source>
</evidence>
<evidence type="ECO:0000256" key="8">
    <source>
        <dbReference type="ARBA" id="ARBA00023315"/>
    </source>
</evidence>
<evidence type="ECO:0000256" key="6">
    <source>
        <dbReference type="ARBA" id="ARBA00022989"/>
    </source>
</evidence>
<dbReference type="GO" id="GO:0016746">
    <property type="term" value="F:acyltransferase activity"/>
    <property type="evidence" value="ECO:0007669"/>
    <property type="project" value="UniProtKB-KW"/>
</dbReference>
<dbReference type="InterPro" id="IPR003010">
    <property type="entry name" value="C-N_Hydrolase"/>
</dbReference>
<dbReference type="SUPFAM" id="SSF56317">
    <property type="entry name" value="Carbon-nitrogen hydrolase"/>
    <property type="match status" value="1"/>
</dbReference>
<dbReference type="EC" id="2.3.1.269" evidence="9"/>
<comment type="catalytic activity">
    <reaction evidence="9">
        <text>N-terminal S-1,2-diacyl-sn-glyceryl-L-cysteinyl-[lipoprotein] + a glycerophospholipid = N-acyl-S-1,2-diacyl-sn-glyceryl-L-cysteinyl-[lipoprotein] + a 2-acyl-sn-glycero-3-phospholipid + H(+)</text>
        <dbReference type="Rhea" id="RHEA:48228"/>
        <dbReference type="Rhea" id="RHEA-COMP:14681"/>
        <dbReference type="Rhea" id="RHEA-COMP:14684"/>
        <dbReference type="ChEBI" id="CHEBI:15378"/>
        <dbReference type="ChEBI" id="CHEBI:136912"/>
        <dbReference type="ChEBI" id="CHEBI:140656"/>
        <dbReference type="ChEBI" id="CHEBI:140657"/>
        <dbReference type="ChEBI" id="CHEBI:140660"/>
        <dbReference type="EC" id="2.3.1.269"/>
    </reaction>
</comment>
<proteinExistence type="inferred from homology"/>
<dbReference type="PROSITE" id="PS50263">
    <property type="entry name" value="CN_HYDROLASE"/>
    <property type="match status" value="1"/>
</dbReference>
<dbReference type="PANTHER" id="PTHR38686">
    <property type="entry name" value="APOLIPOPROTEIN N-ACYLTRANSFERASE"/>
    <property type="match status" value="1"/>
</dbReference>
<dbReference type="Gene3D" id="3.60.110.10">
    <property type="entry name" value="Carbon-nitrogen hydrolase"/>
    <property type="match status" value="1"/>
</dbReference>
<keyword evidence="3 9" id="KW-1003">Cell membrane</keyword>